<comment type="caution">
    <text evidence="2">The sequence shown here is derived from an EMBL/GenBank/DDBJ whole genome shotgun (WGS) entry which is preliminary data.</text>
</comment>
<dbReference type="SUPFAM" id="SSF51905">
    <property type="entry name" value="FAD/NAD(P)-binding domain"/>
    <property type="match status" value="1"/>
</dbReference>
<gene>
    <name evidence="2" type="ORF">B7463_g11172</name>
</gene>
<keyword evidence="3" id="KW-1185">Reference proteome</keyword>
<dbReference type="Gene3D" id="3.50.50.60">
    <property type="entry name" value="FAD/NAD(P)-binding domain"/>
    <property type="match status" value="2"/>
</dbReference>
<reference evidence="2 3" key="1">
    <citation type="submission" date="2018-05" db="EMBL/GenBank/DDBJ databases">
        <title>Draft genome sequence of Scytalidium lignicola DSM 105466, a ubiquitous saprotrophic fungus.</title>
        <authorList>
            <person name="Buettner E."/>
            <person name="Gebauer A.M."/>
            <person name="Hofrichter M."/>
            <person name="Liers C."/>
            <person name="Kellner H."/>
        </authorList>
    </citation>
    <scope>NUCLEOTIDE SEQUENCE [LARGE SCALE GENOMIC DNA]</scope>
    <source>
        <strain evidence="2 3">DSM 105466</strain>
    </source>
</reference>
<dbReference type="AlphaFoldDB" id="A0A3E2GVQ7"/>
<dbReference type="EMBL" id="NCSJ02000357">
    <property type="protein sequence ID" value="RFU25168.1"/>
    <property type="molecule type" value="Genomic_DNA"/>
</dbReference>
<accession>A0A3E2GVQ7</accession>
<comment type="similarity">
    <text evidence="1">Belongs to the FAD-binding monooxygenase family.</text>
</comment>
<proteinExistence type="inferred from homology"/>
<feature type="non-terminal residue" evidence="2">
    <location>
        <position position="1"/>
    </location>
</feature>
<dbReference type="InterPro" id="IPR051209">
    <property type="entry name" value="FAD-bind_Monooxygenase_sf"/>
</dbReference>
<dbReference type="Proteomes" id="UP000258309">
    <property type="component" value="Unassembled WGS sequence"/>
</dbReference>
<dbReference type="STRING" id="5539.A0A3E2GVQ7"/>
<feature type="non-terminal residue" evidence="2">
    <location>
        <position position="301"/>
    </location>
</feature>
<dbReference type="OrthoDB" id="74360at2759"/>
<protein>
    <submittedName>
        <fullName evidence="2">Uncharacterized protein</fullName>
    </submittedName>
</protein>
<evidence type="ECO:0000256" key="1">
    <source>
        <dbReference type="ARBA" id="ARBA00010139"/>
    </source>
</evidence>
<name>A0A3E2GVQ7_SCYLI</name>
<evidence type="ECO:0000313" key="3">
    <source>
        <dbReference type="Proteomes" id="UP000258309"/>
    </source>
</evidence>
<dbReference type="InterPro" id="IPR036188">
    <property type="entry name" value="FAD/NAD-bd_sf"/>
</dbReference>
<dbReference type="PANTHER" id="PTHR42877">
    <property type="entry name" value="L-ORNITHINE N(5)-MONOOXYGENASE-RELATED"/>
    <property type="match status" value="1"/>
</dbReference>
<sequence length="301" mass="33475">MTFGVSCVGAKWLPIKNKWEVHFQDLAGNEFIKEASVFISAVGGVSEPRDVKFKGMETFKGKIFSTARWDHSYDYTGKRMTLIGNGCSAAQLLPNVCDNVAYIKQYILSMISGLLDIKRIDFMQKAASAESSIPATLSLHKENVNLVEQGIKEIDETGVTSSDGVHEDFDWASYKGAQAYLGTYVHNFPNIGILFGPNTFPAHNSALFSCEVQAEFAAKTLFVPLLNRRASVIEIKQQAEEEFIQSAQTLLQGSIFSAGYSNWYINSEGKNSASWPGYASTFWRQTWFPNFADFKFLGGSR</sequence>
<organism evidence="2 3">
    <name type="scientific">Scytalidium lignicola</name>
    <name type="common">Hyphomycete</name>
    <dbReference type="NCBI Taxonomy" id="5539"/>
    <lineage>
        <taxon>Eukaryota</taxon>
        <taxon>Fungi</taxon>
        <taxon>Dikarya</taxon>
        <taxon>Ascomycota</taxon>
        <taxon>Pezizomycotina</taxon>
        <taxon>Leotiomycetes</taxon>
        <taxon>Leotiomycetes incertae sedis</taxon>
        <taxon>Scytalidium</taxon>
    </lineage>
</organism>
<dbReference type="PANTHER" id="PTHR42877:SF5">
    <property type="entry name" value="L-ORNITHINE N(5)-MONOOXYGENASE-RELATED"/>
    <property type="match status" value="1"/>
</dbReference>
<evidence type="ECO:0000313" key="2">
    <source>
        <dbReference type="EMBL" id="RFU25168.1"/>
    </source>
</evidence>